<accession>A0A7S1T4S6</accession>
<evidence type="ECO:0000256" key="1">
    <source>
        <dbReference type="SAM" id="MobiDB-lite"/>
    </source>
</evidence>
<feature type="region of interest" description="Disordered" evidence="1">
    <location>
        <begin position="184"/>
        <end position="346"/>
    </location>
</feature>
<evidence type="ECO:0000313" key="2">
    <source>
        <dbReference type="EMBL" id="CAD9220732.1"/>
    </source>
</evidence>
<name>A0A7S1T4S6_9CHLO</name>
<gene>
    <name evidence="2" type="ORF">TCHU04912_LOCUS20301</name>
</gene>
<dbReference type="EMBL" id="HBGG01039435">
    <property type="protein sequence ID" value="CAD9220732.1"/>
    <property type="molecule type" value="Transcribed_RNA"/>
</dbReference>
<organism evidence="2">
    <name type="scientific">Tetraselmis chuii</name>
    <dbReference type="NCBI Taxonomy" id="63592"/>
    <lineage>
        <taxon>Eukaryota</taxon>
        <taxon>Viridiplantae</taxon>
        <taxon>Chlorophyta</taxon>
        <taxon>core chlorophytes</taxon>
        <taxon>Chlorodendrophyceae</taxon>
        <taxon>Chlorodendrales</taxon>
        <taxon>Chlorodendraceae</taxon>
        <taxon>Tetraselmis</taxon>
    </lineage>
</organism>
<feature type="compositionally biased region" description="Polar residues" evidence="1">
    <location>
        <begin position="187"/>
        <end position="200"/>
    </location>
</feature>
<feature type="compositionally biased region" description="Acidic residues" evidence="1">
    <location>
        <begin position="228"/>
        <end position="245"/>
    </location>
</feature>
<feature type="region of interest" description="Disordered" evidence="1">
    <location>
        <begin position="132"/>
        <end position="166"/>
    </location>
</feature>
<sequence>MSTAEREIFTELFWKIRNLKYVPNAAEMDTLKACEAEAYNRAGARALVFGGASLGVFTLLGMTRTRKLASYGLSICNAAGGAYYGAKSTSTYCLECLVKLDTPIGGELAVIMARRCPDSALVNQSPWAEAIVQSRSESDSSSVSNAQGGRPWTPDNDVDTNASLDVDKRIATPEAIAALRAMRKEMNQSSQIPSAQSSKGSEGRRQSAGRDSREREEGSFMTPLWGDAEGDENNDGEAGVEDEDSAGAASDAIGGGERRGRRRGGGQVVDFPAEEGQFGETQPARGRRDGSPIDPASSDAWGEEAGGPPVAAAGGGRRRRHVADQDDSMSEMQDPWDSPQGAERRW</sequence>
<feature type="compositionally biased region" description="Basic and acidic residues" evidence="1">
    <location>
        <begin position="201"/>
        <end position="218"/>
    </location>
</feature>
<proteinExistence type="predicted"/>
<protein>
    <submittedName>
        <fullName evidence="2">Uncharacterized protein</fullName>
    </submittedName>
</protein>
<reference evidence="2" key="1">
    <citation type="submission" date="2021-01" db="EMBL/GenBank/DDBJ databases">
        <authorList>
            <person name="Corre E."/>
            <person name="Pelletier E."/>
            <person name="Niang G."/>
            <person name="Scheremetjew M."/>
            <person name="Finn R."/>
            <person name="Kale V."/>
            <person name="Holt S."/>
            <person name="Cochrane G."/>
            <person name="Meng A."/>
            <person name="Brown T."/>
            <person name="Cohen L."/>
        </authorList>
    </citation>
    <scope>NUCLEOTIDE SEQUENCE</scope>
    <source>
        <strain evidence="2">PLY429</strain>
    </source>
</reference>
<dbReference type="AlphaFoldDB" id="A0A7S1T4S6"/>